<dbReference type="RefSeq" id="WP_053233881.1">
    <property type="nucleotide sequence ID" value="NZ_CP011125.1"/>
</dbReference>
<reference evidence="1 2" key="1">
    <citation type="submission" date="2015-03" db="EMBL/GenBank/DDBJ databases">
        <title>Genome assembly of Sandaracinus amylolyticus DSM 53668.</title>
        <authorList>
            <person name="Sharma G."/>
            <person name="Subramanian S."/>
        </authorList>
    </citation>
    <scope>NUCLEOTIDE SEQUENCE [LARGE SCALE GENOMIC DNA]</scope>
    <source>
        <strain evidence="1 2">DSM 53668</strain>
    </source>
</reference>
<gene>
    <name evidence="1" type="ORF">DB32_003885</name>
</gene>
<organism evidence="1 2">
    <name type="scientific">Sandaracinus amylolyticus</name>
    <dbReference type="NCBI Taxonomy" id="927083"/>
    <lineage>
        <taxon>Bacteria</taxon>
        <taxon>Pseudomonadati</taxon>
        <taxon>Myxococcota</taxon>
        <taxon>Polyangia</taxon>
        <taxon>Polyangiales</taxon>
        <taxon>Sandaracinaceae</taxon>
        <taxon>Sandaracinus</taxon>
    </lineage>
</organism>
<dbReference type="OrthoDB" id="9790372at2"/>
<accession>A0A0F6W3W5</accession>
<keyword evidence="2" id="KW-1185">Reference proteome</keyword>
<evidence type="ECO:0000313" key="2">
    <source>
        <dbReference type="Proteomes" id="UP000034883"/>
    </source>
</evidence>
<dbReference type="InterPro" id="IPR003772">
    <property type="entry name" value="YceD"/>
</dbReference>
<evidence type="ECO:0008006" key="3">
    <source>
        <dbReference type="Google" id="ProtNLM"/>
    </source>
</evidence>
<dbReference type="Proteomes" id="UP000034883">
    <property type="component" value="Chromosome"/>
</dbReference>
<proteinExistence type="predicted"/>
<dbReference type="EMBL" id="CP011125">
    <property type="protein sequence ID" value="AKF06736.1"/>
    <property type="molecule type" value="Genomic_DNA"/>
</dbReference>
<protein>
    <recommendedName>
        <fullName evidence="3">Large ribosomal RNA subunit accumulation protein YceD</fullName>
    </recommendedName>
</protein>
<dbReference type="AlphaFoldDB" id="A0A0F6W3W5"/>
<evidence type="ECO:0000313" key="1">
    <source>
        <dbReference type="EMBL" id="AKF06736.1"/>
    </source>
</evidence>
<dbReference type="STRING" id="927083.DB32_003885"/>
<sequence>MAEFEIKVLELEAGGKQYDFPLRRAWLDASLGLADAKPGDALKADPAQPDGVVSVWVEKTGEDVVVRGRVKTHLIAECARCLGEAHVPVDTAVTALFTARGETIRPVADEEDLTPEELDTEFYRGDTVVLDALVREHVLLEVPMQTLCSETCTGLEVPAAIRGPADLHEAPIHEGKKVDPRLAPLMDLMDKTKKKGS</sequence>
<name>A0A0F6W3W5_9BACT</name>
<dbReference type="KEGG" id="samy:DB32_003885"/>
<dbReference type="Pfam" id="PF02620">
    <property type="entry name" value="YceD"/>
    <property type="match status" value="1"/>
</dbReference>